<evidence type="ECO:0000313" key="2">
    <source>
        <dbReference type="Proteomes" id="UP001638806"/>
    </source>
</evidence>
<name>A0ACC4D9D1_PURLI</name>
<proteinExistence type="predicted"/>
<keyword evidence="2" id="KW-1185">Reference proteome</keyword>
<reference evidence="1" key="1">
    <citation type="submission" date="2024-12" db="EMBL/GenBank/DDBJ databases">
        <title>Comparative genomics and development of molecular markers within Purpureocillium lilacinum and among Purpureocillium species.</title>
        <authorList>
            <person name="Yeh Z.-Y."/>
            <person name="Ni N.-T."/>
            <person name="Lo P.-H."/>
            <person name="Mushyakhwo K."/>
            <person name="Lin C.-F."/>
            <person name="Nai Y.-S."/>
        </authorList>
    </citation>
    <scope>NUCLEOTIDE SEQUENCE</scope>
    <source>
        <strain evidence="1">NCHU-NPUST-175</strain>
    </source>
</reference>
<sequence length="282" mass="30697">MNSTLMVAGSFDLRPFNGGNLLVSRQLDSQWGGTFPSDSGFVMKEPENLPASTDIFEDDLSMSCIDGTMADMDARMSATDDGSNSGMQFRDPFYSRTTSSSMTMSNPSSDGINSNLSGDMAVYTTAFTESPSPKTKSSTMKKRGRPRKARPASTTTATSKADPTTGSKRRTSTKSEAESSGGDDLSTVCAREKNRISADKCRSRRRKGEDKLRSKHEDLEQEHRRLSGALSELMAETYVLKNMLMGHGSCDCRLIQVYLKESASERIAKRLKAPTSPAGTSL</sequence>
<dbReference type="Proteomes" id="UP001638806">
    <property type="component" value="Unassembled WGS sequence"/>
</dbReference>
<dbReference type="EMBL" id="JBGNUJ010000012">
    <property type="protein sequence ID" value="KAL3952752.1"/>
    <property type="molecule type" value="Genomic_DNA"/>
</dbReference>
<comment type="caution">
    <text evidence="1">The sequence shown here is derived from an EMBL/GenBank/DDBJ whole genome shotgun (WGS) entry which is preliminary data.</text>
</comment>
<accession>A0ACC4D9D1</accession>
<evidence type="ECO:0000313" key="1">
    <source>
        <dbReference type="EMBL" id="KAL3952752.1"/>
    </source>
</evidence>
<gene>
    <name evidence="1" type="ORF">ACCO45_012695</name>
</gene>
<protein>
    <submittedName>
        <fullName evidence="1">Uncharacterized protein</fullName>
    </submittedName>
</protein>
<organism evidence="1 2">
    <name type="scientific">Purpureocillium lilacinum</name>
    <name type="common">Paecilomyces lilacinus</name>
    <dbReference type="NCBI Taxonomy" id="33203"/>
    <lineage>
        <taxon>Eukaryota</taxon>
        <taxon>Fungi</taxon>
        <taxon>Dikarya</taxon>
        <taxon>Ascomycota</taxon>
        <taxon>Pezizomycotina</taxon>
        <taxon>Sordariomycetes</taxon>
        <taxon>Hypocreomycetidae</taxon>
        <taxon>Hypocreales</taxon>
        <taxon>Ophiocordycipitaceae</taxon>
        <taxon>Purpureocillium</taxon>
    </lineage>
</organism>